<feature type="domain" description="CCHC-type" evidence="4">
    <location>
        <begin position="228"/>
        <end position="244"/>
    </location>
</feature>
<protein>
    <recommendedName>
        <fullName evidence="8">Retrovirus-related Pol polyprotein from transposon TNT 1-94</fullName>
    </recommendedName>
</protein>
<dbReference type="InterPro" id="IPR057670">
    <property type="entry name" value="SH3_retrovirus"/>
</dbReference>
<keyword evidence="7" id="KW-1185">Reference proteome</keyword>
<name>A0AAQ3NDQ4_VIGMU</name>
<evidence type="ECO:0000256" key="3">
    <source>
        <dbReference type="PROSITE-ProRule" id="PRU00047"/>
    </source>
</evidence>
<organism evidence="6 7">
    <name type="scientific">Vigna mungo</name>
    <name type="common">Black gram</name>
    <name type="synonym">Phaseolus mungo</name>
    <dbReference type="NCBI Taxonomy" id="3915"/>
    <lineage>
        <taxon>Eukaryota</taxon>
        <taxon>Viridiplantae</taxon>
        <taxon>Streptophyta</taxon>
        <taxon>Embryophyta</taxon>
        <taxon>Tracheophyta</taxon>
        <taxon>Spermatophyta</taxon>
        <taxon>Magnoliopsida</taxon>
        <taxon>eudicotyledons</taxon>
        <taxon>Gunneridae</taxon>
        <taxon>Pentapetalae</taxon>
        <taxon>rosids</taxon>
        <taxon>fabids</taxon>
        <taxon>Fabales</taxon>
        <taxon>Fabaceae</taxon>
        <taxon>Papilionoideae</taxon>
        <taxon>50 kb inversion clade</taxon>
        <taxon>NPAAA clade</taxon>
        <taxon>indigoferoid/millettioid clade</taxon>
        <taxon>Phaseoleae</taxon>
        <taxon>Vigna</taxon>
    </lineage>
</organism>
<evidence type="ECO:0000256" key="1">
    <source>
        <dbReference type="ARBA" id="ARBA00022723"/>
    </source>
</evidence>
<dbReference type="SMART" id="SM00343">
    <property type="entry name" value="ZnF_C2HC"/>
    <property type="match status" value="1"/>
</dbReference>
<dbReference type="PANTHER" id="PTHR42648">
    <property type="entry name" value="TRANSPOSASE, PUTATIVE-RELATED"/>
    <property type="match status" value="1"/>
</dbReference>
<sequence>MNLAGLSNNVVKFNGLNFADWSEQIQFQLGVLDLDMAIMMDEMPAAITKTNTNDEKSNRLSLNLMRMSMAENVKPSMPRTENAKEFMKMIKEYSQSDITDKSIVGTLMSELTTKKFDCSQPIHEHVTGMANIAARLKSMGMEFIMNSLPPEFGQFQVNYNTIKDKWNFQEIKAMLVQEEGRLKKMRDHSIHLTTHEGASFSKVKLGKKNKKDKAPMKVSKGGIQKDQKCFFCKKVGHFKKDCPKRKSWFEKKANIIEVPNNTWWLDSRATTHAQIKGIGTYRLILDTGYCLNLEKCLYVPGCARNLISVAKKGMFAFLWHKRLGHISKERMLRLVKNEVLAQLDFDDWEVFINEVERQLNRKVKVVRSDRGGEYYGKTDESGQRPGPFAKYLESRCICAQYTMPGTPQQNGVAERWNRTLMDMIRSMLSHSNIPLSLSMYSLKTVVYLVNRVPSKAVSKTPYELWTRRKPSLRHLHVWGCPAEVRLYNPHEKKLDARTISGYFIGYPEKSKGYRFYCLNHSTRIVESGNARFIENESRIVDIQEHTDNVSTSNVSSEVVIPLVVSQSHNKQRQQINVPIPQNEHINVEPIDNDQVTNEQLINEQLIDKPQEAALRRSVRQKRPAISNDYVVYSVEHECDLSIDEDSVSFRQAMESNSENWLNAMKEELKSMDDNKVWDLVELPKGSKRVDCKWVFKTKHDSKGNIERYKARLVAKGFTQKDGIDYKETFQRKTL</sequence>
<dbReference type="Proteomes" id="UP001374535">
    <property type="component" value="Chromosome 6"/>
</dbReference>
<dbReference type="GO" id="GO:0008270">
    <property type="term" value="F:zinc ion binding"/>
    <property type="evidence" value="ECO:0007669"/>
    <property type="project" value="UniProtKB-KW"/>
</dbReference>
<dbReference type="InterPro" id="IPR013103">
    <property type="entry name" value="RVT_2"/>
</dbReference>
<keyword evidence="3" id="KW-0862">Zinc</keyword>
<keyword evidence="3" id="KW-0863">Zinc-finger</keyword>
<dbReference type="Pfam" id="PF07727">
    <property type="entry name" value="RVT_2"/>
    <property type="match status" value="1"/>
</dbReference>
<accession>A0AAQ3NDQ4</accession>
<dbReference type="SUPFAM" id="SSF53098">
    <property type="entry name" value="Ribonuclease H-like"/>
    <property type="match status" value="1"/>
</dbReference>
<dbReference type="SUPFAM" id="SSF57756">
    <property type="entry name" value="Retrovirus zinc finger-like domains"/>
    <property type="match status" value="1"/>
</dbReference>
<dbReference type="InterPro" id="IPR036397">
    <property type="entry name" value="RNaseH_sf"/>
</dbReference>
<evidence type="ECO:0000313" key="6">
    <source>
        <dbReference type="EMBL" id="WVZ07751.1"/>
    </source>
</evidence>
<dbReference type="GO" id="GO:0016787">
    <property type="term" value="F:hydrolase activity"/>
    <property type="evidence" value="ECO:0007669"/>
    <property type="project" value="UniProtKB-KW"/>
</dbReference>
<dbReference type="Pfam" id="PF13976">
    <property type="entry name" value="gag_pre-integrs"/>
    <property type="match status" value="1"/>
</dbReference>
<gene>
    <name evidence="6" type="ORF">V8G54_021097</name>
</gene>
<dbReference type="PROSITE" id="PS50994">
    <property type="entry name" value="INTEGRASE"/>
    <property type="match status" value="1"/>
</dbReference>
<dbReference type="Pfam" id="PF25597">
    <property type="entry name" value="SH3_retrovirus"/>
    <property type="match status" value="1"/>
</dbReference>
<feature type="domain" description="Integrase catalytic" evidence="5">
    <location>
        <begin position="364"/>
        <end position="469"/>
    </location>
</feature>
<dbReference type="InterPro" id="IPR001878">
    <property type="entry name" value="Znf_CCHC"/>
</dbReference>
<dbReference type="PROSITE" id="PS50158">
    <property type="entry name" value="ZF_CCHC"/>
    <property type="match status" value="1"/>
</dbReference>
<evidence type="ECO:0000256" key="2">
    <source>
        <dbReference type="ARBA" id="ARBA00022801"/>
    </source>
</evidence>
<evidence type="ECO:0000313" key="7">
    <source>
        <dbReference type="Proteomes" id="UP001374535"/>
    </source>
</evidence>
<keyword evidence="2" id="KW-0378">Hydrolase</keyword>
<dbReference type="Pfam" id="PF14223">
    <property type="entry name" value="Retrotran_gag_2"/>
    <property type="match status" value="1"/>
</dbReference>
<dbReference type="Gene3D" id="4.10.60.10">
    <property type="entry name" value="Zinc finger, CCHC-type"/>
    <property type="match status" value="1"/>
</dbReference>
<evidence type="ECO:0000259" key="4">
    <source>
        <dbReference type="PROSITE" id="PS50158"/>
    </source>
</evidence>
<evidence type="ECO:0008006" key="8">
    <source>
        <dbReference type="Google" id="ProtNLM"/>
    </source>
</evidence>
<reference evidence="6 7" key="1">
    <citation type="journal article" date="2023" name="Life. Sci Alliance">
        <title>Evolutionary insights into 3D genome organization and epigenetic landscape of Vigna mungo.</title>
        <authorList>
            <person name="Junaid A."/>
            <person name="Singh B."/>
            <person name="Bhatia S."/>
        </authorList>
    </citation>
    <scope>NUCLEOTIDE SEQUENCE [LARGE SCALE GENOMIC DNA]</scope>
    <source>
        <strain evidence="6">Urdbean</strain>
    </source>
</reference>
<dbReference type="Pfam" id="PF00098">
    <property type="entry name" value="zf-CCHC"/>
    <property type="match status" value="1"/>
</dbReference>
<dbReference type="PANTHER" id="PTHR42648:SF28">
    <property type="entry name" value="TRANSPOSON-ENCODED PROTEIN WITH RIBONUCLEASE H-LIKE AND RETROVIRUS ZINC FINGER-LIKE DOMAINS"/>
    <property type="match status" value="1"/>
</dbReference>
<proteinExistence type="predicted"/>
<dbReference type="InterPro" id="IPR036875">
    <property type="entry name" value="Znf_CCHC_sf"/>
</dbReference>
<dbReference type="InterPro" id="IPR025724">
    <property type="entry name" value="GAG-pre-integrase_dom"/>
</dbReference>
<dbReference type="GO" id="GO:0015074">
    <property type="term" value="P:DNA integration"/>
    <property type="evidence" value="ECO:0007669"/>
    <property type="project" value="InterPro"/>
</dbReference>
<dbReference type="InterPro" id="IPR001584">
    <property type="entry name" value="Integrase_cat-core"/>
</dbReference>
<keyword evidence="1" id="KW-0479">Metal-binding</keyword>
<dbReference type="InterPro" id="IPR012337">
    <property type="entry name" value="RNaseH-like_sf"/>
</dbReference>
<evidence type="ECO:0000259" key="5">
    <source>
        <dbReference type="PROSITE" id="PS50994"/>
    </source>
</evidence>
<dbReference type="InterPro" id="IPR039537">
    <property type="entry name" value="Retrotran_Ty1/copia-like"/>
</dbReference>
<dbReference type="AlphaFoldDB" id="A0AAQ3NDQ4"/>
<dbReference type="EMBL" id="CP144695">
    <property type="protein sequence ID" value="WVZ07751.1"/>
    <property type="molecule type" value="Genomic_DNA"/>
</dbReference>
<dbReference type="GO" id="GO:0003676">
    <property type="term" value="F:nucleic acid binding"/>
    <property type="evidence" value="ECO:0007669"/>
    <property type="project" value="InterPro"/>
</dbReference>
<dbReference type="Gene3D" id="3.30.420.10">
    <property type="entry name" value="Ribonuclease H-like superfamily/Ribonuclease H"/>
    <property type="match status" value="1"/>
</dbReference>